<accession>A0ABY8URU9</accession>
<dbReference type="Proteomes" id="UP001244341">
    <property type="component" value="Chromosome 14b"/>
</dbReference>
<sequence length="85" mass="8810">MEGPVAPSFAELPAAQDVGLTAGMPWASVKSLAAKLPKLKAPGLKCALDLNSKAVVPPELARSEAAKQKPGGVSQKRDSIQYAKK</sequence>
<reference evidence="2 3" key="1">
    <citation type="submission" date="2023-05" db="EMBL/GenBank/DDBJ databases">
        <title>A 100% complete, gapless, phased diploid assembly of the Scenedesmus obliquus UTEX 3031 genome.</title>
        <authorList>
            <person name="Biondi T.C."/>
            <person name="Hanschen E.R."/>
            <person name="Kwon T."/>
            <person name="Eng W."/>
            <person name="Kruse C.P.S."/>
            <person name="Koehler S.I."/>
            <person name="Kunde Y."/>
            <person name="Gleasner C.D."/>
            <person name="You Mak K.T."/>
            <person name="Polle J."/>
            <person name="Hovde B.T."/>
            <person name="Starkenburg S.R."/>
        </authorList>
    </citation>
    <scope>NUCLEOTIDE SEQUENCE [LARGE SCALE GENOMIC DNA]</scope>
    <source>
        <strain evidence="2 3">DOE0152z</strain>
    </source>
</reference>
<dbReference type="EMBL" id="CP126221">
    <property type="protein sequence ID" value="WIA22293.1"/>
    <property type="molecule type" value="Genomic_DNA"/>
</dbReference>
<gene>
    <name evidence="2" type="ORF">OEZ85_004611</name>
</gene>
<feature type="region of interest" description="Disordered" evidence="1">
    <location>
        <begin position="61"/>
        <end position="85"/>
    </location>
</feature>
<keyword evidence="3" id="KW-1185">Reference proteome</keyword>
<evidence type="ECO:0000313" key="2">
    <source>
        <dbReference type="EMBL" id="WIA22293.1"/>
    </source>
</evidence>
<name>A0ABY8URU9_TETOB</name>
<proteinExistence type="predicted"/>
<evidence type="ECO:0000313" key="3">
    <source>
        <dbReference type="Proteomes" id="UP001244341"/>
    </source>
</evidence>
<protein>
    <submittedName>
        <fullName evidence="2">Uncharacterized protein</fullName>
    </submittedName>
</protein>
<evidence type="ECO:0000256" key="1">
    <source>
        <dbReference type="SAM" id="MobiDB-lite"/>
    </source>
</evidence>
<organism evidence="2 3">
    <name type="scientific">Tetradesmus obliquus</name>
    <name type="common">Green alga</name>
    <name type="synonym">Acutodesmus obliquus</name>
    <dbReference type="NCBI Taxonomy" id="3088"/>
    <lineage>
        <taxon>Eukaryota</taxon>
        <taxon>Viridiplantae</taxon>
        <taxon>Chlorophyta</taxon>
        <taxon>core chlorophytes</taxon>
        <taxon>Chlorophyceae</taxon>
        <taxon>CS clade</taxon>
        <taxon>Sphaeropleales</taxon>
        <taxon>Scenedesmaceae</taxon>
        <taxon>Tetradesmus</taxon>
    </lineage>
</organism>